<evidence type="ECO:0000256" key="1">
    <source>
        <dbReference type="SAM" id="Phobius"/>
    </source>
</evidence>
<protein>
    <submittedName>
        <fullName evidence="3">DUF6185 family protein</fullName>
    </submittedName>
</protein>
<keyword evidence="2" id="KW-0732">Signal</keyword>
<dbReference type="Proteomes" id="UP001596067">
    <property type="component" value="Unassembled WGS sequence"/>
</dbReference>
<dbReference type="Pfam" id="PF19683">
    <property type="entry name" value="DUF6185"/>
    <property type="match status" value="1"/>
</dbReference>
<feature type="transmembrane region" description="Helical" evidence="1">
    <location>
        <begin position="362"/>
        <end position="384"/>
    </location>
</feature>
<keyword evidence="1" id="KW-0472">Membrane</keyword>
<feature type="transmembrane region" description="Helical" evidence="1">
    <location>
        <begin position="404"/>
        <end position="422"/>
    </location>
</feature>
<gene>
    <name evidence="3" type="ORF">ACFP0N_18140</name>
</gene>
<feature type="transmembrane region" description="Helical" evidence="1">
    <location>
        <begin position="325"/>
        <end position="342"/>
    </location>
</feature>
<dbReference type="RefSeq" id="WP_313767430.1">
    <property type="nucleotide sequence ID" value="NZ_BAAAVH010000027.1"/>
</dbReference>
<feature type="transmembrane region" description="Helical" evidence="1">
    <location>
        <begin position="721"/>
        <end position="742"/>
    </location>
</feature>
<keyword evidence="1" id="KW-0812">Transmembrane</keyword>
<feature type="transmembrane region" description="Helical" evidence="1">
    <location>
        <begin position="502"/>
        <end position="518"/>
    </location>
</feature>
<feature type="signal peptide" evidence="2">
    <location>
        <begin position="1"/>
        <end position="29"/>
    </location>
</feature>
<proteinExistence type="predicted"/>
<feature type="transmembrane region" description="Helical" evidence="1">
    <location>
        <begin position="524"/>
        <end position="541"/>
    </location>
</feature>
<feature type="transmembrane region" description="Helical" evidence="1">
    <location>
        <begin position="462"/>
        <end position="481"/>
    </location>
</feature>
<feature type="transmembrane region" description="Helical" evidence="1">
    <location>
        <begin position="685"/>
        <end position="709"/>
    </location>
</feature>
<evidence type="ECO:0000313" key="4">
    <source>
        <dbReference type="Proteomes" id="UP001596067"/>
    </source>
</evidence>
<comment type="caution">
    <text evidence="3">The sequence shown here is derived from an EMBL/GenBank/DDBJ whole genome shotgun (WGS) entry which is preliminary data.</text>
</comment>
<keyword evidence="4" id="KW-1185">Reference proteome</keyword>
<dbReference type="EMBL" id="JBHSOD010000021">
    <property type="protein sequence ID" value="MFC5886891.1"/>
    <property type="molecule type" value="Genomic_DNA"/>
</dbReference>
<feature type="chain" id="PRO_5047421979" evidence="2">
    <location>
        <begin position="30"/>
        <end position="830"/>
    </location>
</feature>
<feature type="transmembrane region" description="Helical" evidence="1">
    <location>
        <begin position="648"/>
        <end position="665"/>
    </location>
</feature>
<sequence>MKYLSVQACGCLAILVALLSVGFARPAAAADEDRCEVQQLATAQVTTSIALDHRDLTYVRARSAMTIEVPQAWKYAADLKLSVASDEYRRAMRCLIRQEGEFETTRYDEWIPRHPKVTASGSTTTVYYEAYSWLDRGDYYYVGPWRIETLGAHWGVTLERPSALRSAWWKRVEVDPNGIDVTRLRVAPSESDSETLAWLTPAGSQAPAVELYLLPPWQQKVAASAADPPWRQLSSVGGLAWWLGVSLLAMIAARRAVLESTSPTGSSAGRTLLHWGGISAAVAVLLFLVSGLSLRDLADGRGDSLLCLGTGWVLVLLARPGVRTGLAISLAGAGALLVVGVPELFGLPAELFSGSAVIDGPALLAITLVGTVALWMWLVGIAAWVSRTLRGRSNPSGGVPPARWMLRLLAVSVLVVGCYVWATEHDWQRASWLHEKLSPSYGPDHLQALGRGLDWLPRLVPAWAYFNWAWVLTGLAIAVVLKFRPSDSPSWLEPGRRERIPIALFFSTVVALGLGWYAESDVLVSVWLVLNIVVIQLLLAVGRRYAVLNQEAGGDDRLGSRLRKSDRDGVMGLARRYRELHSRLHHADRGGSGEPGESRNDLEGELQELQWLHPGQAGSVSFPPQVTPVDVALSFGPHDSWWENGRRAASLAGIVGIPASGVMLWEDFIKGDAWVTTLYTYLGLPSVVTSFLAWEVTWAGAGFTLGVLWRLLPGRRGPARALSLGIAFALPVAIDILVRHLLDQPLGNTAVAASLMLFVLTLTSLQMDIDTFHGERQYWPTRVGLLFSVYQMRAFSVQVAYLVAQVVAMLTIWQFFSSGAGHPPKSSDNP</sequence>
<name>A0ABW1EXP4_9ACTN</name>
<accession>A0ABW1EXP4</accession>
<feature type="transmembrane region" description="Helical" evidence="1">
    <location>
        <begin position="233"/>
        <end position="252"/>
    </location>
</feature>
<reference evidence="4" key="1">
    <citation type="journal article" date="2019" name="Int. J. Syst. Evol. Microbiol.">
        <title>The Global Catalogue of Microorganisms (GCM) 10K type strain sequencing project: providing services to taxonomists for standard genome sequencing and annotation.</title>
        <authorList>
            <consortium name="The Broad Institute Genomics Platform"/>
            <consortium name="The Broad Institute Genome Sequencing Center for Infectious Disease"/>
            <person name="Wu L."/>
            <person name="Ma J."/>
        </authorList>
    </citation>
    <scope>NUCLEOTIDE SEQUENCE [LARGE SCALE GENOMIC DNA]</scope>
    <source>
        <strain evidence="4">CGMCC 4.1469</strain>
    </source>
</reference>
<feature type="transmembrane region" description="Helical" evidence="1">
    <location>
        <begin position="748"/>
        <end position="767"/>
    </location>
</feature>
<dbReference type="InterPro" id="IPR046176">
    <property type="entry name" value="DUF6185"/>
</dbReference>
<evidence type="ECO:0000313" key="3">
    <source>
        <dbReference type="EMBL" id="MFC5886891.1"/>
    </source>
</evidence>
<feature type="transmembrane region" description="Helical" evidence="1">
    <location>
        <begin position="272"/>
        <end position="294"/>
    </location>
</feature>
<organism evidence="3 4">
    <name type="scientific">Kitasatospora aburaviensis</name>
    <dbReference type="NCBI Taxonomy" id="67265"/>
    <lineage>
        <taxon>Bacteria</taxon>
        <taxon>Bacillati</taxon>
        <taxon>Actinomycetota</taxon>
        <taxon>Actinomycetes</taxon>
        <taxon>Kitasatosporales</taxon>
        <taxon>Streptomycetaceae</taxon>
        <taxon>Kitasatospora</taxon>
    </lineage>
</organism>
<feature type="transmembrane region" description="Helical" evidence="1">
    <location>
        <begin position="799"/>
        <end position="816"/>
    </location>
</feature>
<evidence type="ECO:0000256" key="2">
    <source>
        <dbReference type="SAM" id="SignalP"/>
    </source>
</evidence>
<keyword evidence="1" id="KW-1133">Transmembrane helix</keyword>